<comment type="caution">
    <text evidence="2">The sequence shown here is derived from an EMBL/GenBank/DDBJ whole genome shotgun (WGS) entry which is preliminary data.</text>
</comment>
<proteinExistence type="predicted"/>
<dbReference type="EMBL" id="AEYI02002001">
    <property type="protein sequence ID" value="KFG31019.1"/>
    <property type="molecule type" value="Genomic_DNA"/>
</dbReference>
<gene>
    <name evidence="2" type="ORF">TGP89_291005</name>
</gene>
<organism evidence="2 3">
    <name type="scientific">Toxoplasma gondii p89</name>
    <dbReference type="NCBI Taxonomy" id="943119"/>
    <lineage>
        <taxon>Eukaryota</taxon>
        <taxon>Sar</taxon>
        <taxon>Alveolata</taxon>
        <taxon>Apicomplexa</taxon>
        <taxon>Conoidasida</taxon>
        <taxon>Coccidia</taxon>
        <taxon>Eucoccidiorida</taxon>
        <taxon>Eimeriorina</taxon>
        <taxon>Sarcocystidae</taxon>
        <taxon>Toxoplasma</taxon>
    </lineage>
</organism>
<dbReference type="AlphaFoldDB" id="A0A086JFV1"/>
<reference evidence="2 3" key="1">
    <citation type="submission" date="2014-03" db="EMBL/GenBank/DDBJ databases">
        <authorList>
            <person name="Sibley D."/>
            <person name="Venepally P."/>
            <person name="Karamycheva S."/>
            <person name="Hadjithomas M."/>
            <person name="Khan A."/>
            <person name="Brunk B."/>
            <person name="Roos D."/>
            <person name="Caler E."/>
            <person name="Lorenzi H."/>
        </authorList>
    </citation>
    <scope>NUCLEOTIDE SEQUENCE [LARGE SCALE GENOMIC DNA]</scope>
    <source>
        <strain evidence="3">p89</strain>
    </source>
</reference>
<feature type="domain" description="ISP1 C-terminal" evidence="1">
    <location>
        <begin position="5"/>
        <end position="78"/>
    </location>
</feature>
<dbReference type="Proteomes" id="UP000028828">
    <property type="component" value="Unassembled WGS sequence"/>
</dbReference>
<dbReference type="OrthoDB" id="329041at2759"/>
<evidence type="ECO:0000313" key="3">
    <source>
        <dbReference type="Proteomes" id="UP000028828"/>
    </source>
</evidence>
<name>A0A086JFV1_TOXGO</name>
<dbReference type="InterPro" id="IPR011993">
    <property type="entry name" value="PH-like_dom_sf"/>
</dbReference>
<accession>A0A086JFV1</accession>
<sequence length="100" mass="11069">MLIDTIEQKITIKCEEKARIISFSGIKNILSTPTQLKRVETKADLSSETSVVGVHLLKSESCIPIKLASADEKTNFIAAMKTFGVPPPRSEQRKSSRPRV</sequence>
<protein>
    <submittedName>
        <fullName evidence="2">Putative IMC sub-compartment protein ISP1</fullName>
    </submittedName>
</protein>
<dbReference type="Pfam" id="PF18161">
    <property type="entry name" value="ISP1_C"/>
    <property type="match status" value="1"/>
</dbReference>
<dbReference type="VEuPathDB" id="ToxoDB:TGP89_291005"/>
<dbReference type="InterPro" id="IPR041316">
    <property type="entry name" value="ISP1_C"/>
</dbReference>
<evidence type="ECO:0000259" key="1">
    <source>
        <dbReference type="Pfam" id="PF18161"/>
    </source>
</evidence>
<evidence type="ECO:0000313" key="2">
    <source>
        <dbReference type="EMBL" id="KFG31019.1"/>
    </source>
</evidence>
<dbReference type="Gene3D" id="2.30.29.30">
    <property type="entry name" value="Pleckstrin-homology domain (PH domain)/Phosphotyrosine-binding domain (PTB)"/>
    <property type="match status" value="1"/>
</dbReference>